<dbReference type="Proteomes" id="UP001501822">
    <property type="component" value="Unassembled WGS sequence"/>
</dbReference>
<comment type="caution">
    <text evidence="1">The sequence shown here is derived from an EMBL/GenBank/DDBJ whole genome shotgun (WGS) entry which is preliminary data.</text>
</comment>
<organism evidence="1 2">
    <name type="scientific">Actinoallomurus spadix</name>
    <dbReference type="NCBI Taxonomy" id="79912"/>
    <lineage>
        <taxon>Bacteria</taxon>
        <taxon>Bacillati</taxon>
        <taxon>Actinomycetota</taxon>
        <taxon>Actinomycetes</taxon>
        <taxon>Streptosporangiales</taxon>
        <taxon>Thermomonosporaceae</taxon>
        <taxon>Actinoallomurus</taxon>
    </lineage>
</organism>
<protein>
    <submittedName>
        <fullName evidence="1">NAD(P)/FAD-dependent oxidoreductase</fullName>
    </submittedName>
</protein>
<proteinExistence type="predicted"/>
<reference evidence="1 2" key="1">
    <citation type="journal article" date="2019" name="Int. J. Syst. Evol. Microbiol.">
        <title>The Global Catalogue of Microorganisms (GCM) 10K type strain sequencing project: providing services to taxonomists for standard genome sequencing and annotation.</title>
        <authorList>
            <consortium name="The Broad Institute Genomics Platform"/>
            <consortium name="The Broad Institute Genome Sequencing Center for Infectious Disease"/>
            <person name="Wu L."/>
            <person name="Ma J."/>
        </authorList>
    </citation>
    <scope>NUCLEOTIDE SEQUENCE [LARGE SCALE GENOMIC DNA]</scope>
    <source>
        <strain evidence="1 2">JCM 3146</strain>
    </source>
</reference>
<dbReference type="SUPFAM" id="SSF51905">
    <property type="entry name" value="FAD/NAD(P)-binding domain"/>
    <property type="match status" value="1"/>
</dbReference>
<dbReference type="PANTHER" id="PTHR10668:SF105">
    <property type="entry name" value="DEHYDROGENASE-RELATED"/>
    <property type="match status" value="1"/>
</dbReference>
<dbReference type="RefSeq" id="WP_252804554.1">
    <property type="nucleotide sequence ID" value="NZ_BAAABM010000007.1"/>
</dbReference>
<accession>A0ABN0VZ98</accession>
<sequence>MVEVDAVVVGAGPNGLTAAVTLARAGLGVRVYEAAPEIGGGTRTEELTLPGFRHDVCSAVHPLGAGSPAFLGLPLERHGVTWVEPPLPLAHPFPDGSAAILARSVEETSVALGRDGPAYRRLVEPFLGHWRDLAPDVLRAPLDGLPAHPLLLARFGVRAAAPAALLARLFRGERGPALLAGLAAHAIAPLTTPATGGIALLFALAAHEVGWPFPAGGSQAIAGALADHLRSLGGRIETGRHVRDLGELPSARAYLLDVMPEHLAALAGPRLPDRFAGRLRRYRHGPAAFKIDYALSGPVPWTAEACRRAGTVHIGPSSAEIGTALRAAYDGSPPERPFLIVAQPSLFDPSRAPAGSHVLWVYGHAPRGWPGDLTGAIERQIERFAPGFTDLVLARAVSGPAAIEARNPNNVGGDIAGGACDHLRLLFRPTLARVPYATPDPRVFLCSSATPPGPGVHGMCGHHAARTALRRVFRLAGEEVRRPCGGSRTPGTGRVG</sequence>
<dbReference type="EMBL" id="BAAABM010000007">
    <property type="protein sequence ID" value="GAA0321083.1"/>
    <property type="molecule type" value="Genomic_DNA"/>
</dbReference>
<evidence type="ECO:0000313" key="1">
    <source>
        <dbReference type="EMBL" id="GAA0321083.1"/>
    </source>
</evidence>
<evidence type="ECO:0000313" key="2">
    <source>
        <dbReference type="Proteomes" id="UP001501822"/>
    </source>
</evidence>
<gene>
    <name evidence="1" type="ORF">GCM10010151_08530</name>
</gene>
<dbReference type="PRINTS" id="PR00419">
    <property type="entry name" value="ADXRDTASE"/>
</dbReference>
<dbReference type="PANTHER" id="PTHR10668">
    <property type="entry name" value="PHYTOENE DEHYDROGENASE"/>
    <property type="match status" value="1"/>
</dbReference>
<dbReference type="Gene3D" id="3.50.50.60">
    <property type="entry name" value="FAD/NAD(P)-binding domain"/>
    <property type="match status" value="1"/>
</dbReference>
<keyword evidence="2" id="KW-1185">Reference proteome</keyword>
<name>A0ABN0VZ98_9ACTN</name>
<dbReference type="Pfam" id="PF13450">
    <property type="entry name" value="NAD_binding_8"/>
    <property type="match status" value="1"/>
</dbReference>
<dbReference type="InterPro" id="IPR036188">
    <property type="entry name" value="FAD/NAD-bd_sf"/>
</dbReference>